<dbReference type="PANTHER" id="PTHR30126">
    <property type="entry name" value="HTH-TYPE TRANSCRIPTIONAL REGULATOR"/>
    <property type="match status" value="1"/>
</dbReference>
<evidence type="ECO:0000256" key="1">
    <source>
        <dbReference type="ARBA" id="ARBA00009437"/>
    </source>
</evidence>
<protein>
    <submittedName>
        <fullName evidence="6">LysR family transcriptional regulator</fullName>
    </submittedName>
</protein>
<keyword evidence="3" id="KW-0238">DNA-binding</keyword>
<dbReference type="SUPFAM" id="SSF53850">
    <property type="entry name" value="Periplasmic binding protein-like II"/>
    <property type="match status" value="1"/>
</dbReference>
<dbReference type="Pfam" id="PF03466">
    <property type="entry name" value="LysR_substrate"/>
    <property type="match status" value="1"/>
</dbReference>
<gene>
    <name evidence="6" type="ORF">E4U03_02440</name>
</gene>
<dbReference type="InterPro" id="IPR036390">
    <property type="entry name" value="WH_DNA-bd_sf"/>
</dbReference>
<organism evidence="6 7">
    <name type="scientific">Rothia nasimurium</name>
    <dbReference type="NCBI Taxonomy" id="85336"/>
    <lineage>
        <taxon>Bacteria</taxon>
        <taxon>Bacillati</taxon>
        <taxon>Actinomycetota</taxon>
        <taxon>Actinomycetes</taxon>
        <taxon>Micrococcales</taxon>
        <taxon>Micrococcaceae</taxon>
        <taxon>Rothia</taxon>
    </lineage>
</organism>
<accession>A0A4Y9F7E5</accession>
<sequence>MYDLRRLAMLLEIHERGTLAATAKALHLTSSAISQQITTLEKEVGTPLLRKVGRRVELTTEALILVESTRNILKELDAARTRITLLEGVPAGQVRLAIFQSAAKALLPGALAHLAEHAPQVQLHVVQIDPETGLSLTRSREFDLVIAESYPHHYIPEYPELTSELLTEDTLNLVVAADSEVESLDDAARLPWVFEGEHNTSRTWGINQCRAAGYEPQVRYVIDDLNTHLQLAAGGAAAIMPSFALPAAVNELSRAHGVKAIPLPGAPFREIYVATRTESTGQPAIRAVKDALKAAVGQLP</sequence>
<dbReference type="PROSITE" id="PS50931">
    <property type="entry name" value="HTH_LYSR"/>
    <property type="match status" value="1"/>
</dbReference>
<dbReference type="Proteomes" id="UP000297951">
    <property type="component" value="Unassembled WGS sequence"/>
</dbReference>
<dbReference type="EMBL" id="SPQC01000005">
    <property type="protein sequence ID" value="TFU23767.1"/>
    <property type="molecule type" value="Genomic_DNA"/>
</dbReference>
<reference evidence="6 7" key="1">
    <citation type="submission" date="2019-03" db="EMBL/GenBank/DDBJ databases">
        <title>Diversity of the mouse oral microbiome.</title>
        <authorList>
            <person name="Joseph S."/>
            <person name="Aduse-Opoku J."/>
            <person name="Curtis M."/>
            <person name="Wade W."/>
            <person name="Hashim A."/>
        </authorList>
    </citation>
    <scope>NUCLEOTIDE SEQUENCE [LARGE SCALE GENOMIC DNA]</scope>
    <source>
        <strain evidence="7">irhom_31</strain>
    </source>
</reference>
<evidence type="ECO:0000313" key="6">
    <source>
        <dbReference type="EMBL" id="TFU23767.1"/>
    </source>
</evidence>
<dbReference type="PANTHER" id="PTHR30126:SF39">
    <property type="entry name" value="HTH-TYPE TRANSCRIPTIONAL REGULATOR CYSL"/>
    <property type="match status" value="1"/>
</dbReference>
<dbReference type="OrthoDB" id="3673085at2"/>
<evidence type="ECO:0000256" key="4">
    <source>
        <dbReference type="ARBA" id="ARBA00023163"/>
    </source>
</evidence>
<name>A0A4Y9F7E5_9MICC</name>
<evidence type="ECO:0000313" key="7">
    <source>
        <dbReference type="Proteomes" id="UP000297951"/>
    </source>
</evidence>
<dbReference type="STRING" id="85336.A7979_02810"/>
<dbReference type="InterPro" id="IPR005119">
    <property type="entry name" value="LysR_subst-bd"/>
</dbReference>
<evidence type="ECO:0000256" key="3">
    <source>
        <dbReference type="ARBA" id="ARBA00023125"/>
    </source>
</evidence>
<feature type="domain" description="HTH lysR-type" evidence="5">
    <location>
        <begin position="1"/>
        <end position="59"/>
    </location>
</feature>
<keyword evidence="2" id="KW-0805">Transcription regulation</keyword>
<evidence type="ECO:0000256" key="2">
    <source>
        <dbReference type="ARBA" id="ARBA00023015"/>
    </source>
</evidence>
<evidence type="ECO:0000259" key="5">
    <source>
        <dbReference type="PROSITE" id="PS50931"/>
    </source>
</evidence>
<keyword evidence="4" id="KW-0804">Transcription</keyword>
<dbReference type="Gene3D" id="3.40.190.10">
    <property type="entry name" value="Periplasmic binding protein-like II"/>
    <property type="match status" value="2"/>
</dbReference>
<dbReference type="AlphaFoldDB" id="A0A4Y9F7E5"/>
<proteinExistence type="inferred from homology"/>
<dbReference type="Gene3D" id="1.10.10.10">
    <property type="entry name" value="Winged helix-like DNA-binding domain superfamily/Winged helix DNA-binding domain"/>
    <property type="match status" value="1"/>
</dbReference>
<dbReference type="SUPFAM" id="SSF46785">
    <property type="entry name" value="Winged helix' DNA-binding domain"/>
    <property type="match status" value="1"/>
</dbReference>
<dbReference type="InterPro" id="IPR000847">
    <property type="entry name" value="LysR_HTH_N"/>
</dbReference>
<dbReference type="GO" id="GO:0000976">
    <property type="term" value="F:transcription cis-regulatory region binding"/>
    <property type="evidence" value="ECO:0007669"/>
    <property type="project" value="TreeGrafter"/>
</dbReference>
<comment type="caution">
    <text evidence="6">The sequence shown here is derived from an EMBL/GenBank/DDBJ whole genome shotgun (WGS) entry which is preliminary data.</text>
</comment>
<dbReference type="InterPro" id="IPR036388">
    <property type="entry name" value="WH-like_DNA-bd_sf"/>
</dbReference>
<dbReference type="Pfam" id="PF00126">
    <property type="entry name" value="HTH_1"/>
    <property type="match status" value="1"/>
</dbReference>
<dbReference type="RefSeq" id="WP_135011396.1">
    <property type="nucleotide sequence ID" value="NZ_JADGLK010000005.1"/>
</dbReference>
<comment type="similarity">
    <text evidence="1">Belongs to the LysR transcriptional regulatory family.</text>
</comment>
<dbReference type="GO" id="GO:0003700">
    <property type="term" value="F:DNA-binding transcription factor activity"/>
    <property type="evidence" value="ECO:0007669"/>
    <property type="project" value="InterPro"/>
</dbReference>